<dbReference type="Pfam" id="PF23397">
    <property type="entry name" value="DUF7104"/>
    <property type="match status" value="7"/>
</dbReference>
<dbReference type="InterPro" id="IPR010730">
    <property type="entry name" value="HET"/>
</dbReference>
<dbReference type="PANTHER" id="PTHR24148">
    <property type="entry name" value="ANKYRIN REPEAT DOMAIN-CONTAINING PROTEIN 39 HOMOLOG-RELATED"/>
    <property type="match status" value="1"/>
</dbReference>
<feature type="domain" description="Heterokaryon incompatibility" evidence="1">
    <location>
        <begin position="54"/>
        <end position="214"/>
    </location>
</feature>
<reference evidence="2" key="1">
    <citation type="submission" date="2023-01" db="EMBL/GenBank/DDBJ databases">
        <authorList>
            <person name="Van Ghelder C."/>
            <person name="Rancurel C."/>
        </authorList>
    </citation>
    <scope>NUCLEOTIDE SEQUENCE</scope>
    <source>
        <strain evidence="2">CNCM I-4278</strain>
    </source>
</reference>
<dbReference type="AlphaFoldDB" id="A0A9W4UHR6"/>
<evidence type="ECO:0000313" key="2">
    <source>
        <dbReference type="EMBL" id="CAI6336180.1"/>
    </source>
</evidence>
<dbReference type="PANTHER" id="PTHR24148:SF78">
    <property type="entry name" value="HETEROKARYON INCOMPATIBILITY DOMAIN-CONTAINING PROTEIN"/>
    <property type="match status" value="1"/>
</dbReference>
<protein>
    <recommendedName>
        <fullName evidence="1">Heterokaryon incompatibility domain-containing protein</fullName>
    </recommendedName>
</protein>
<sequence length="749" mass="83761">MTYCSKDLEAFSYEPIDLERPALRLLRLSKGDWRDRISGVLFQAYLDGSDMIPYQALSYTWGGTDTSFLVKIDGKMLGVTENLYIALHRLRKPDFDVILWIDAVCINQRDLKERGHQVEQMGNIYSRAEEVLIWLGPATSETDVLMDSLSELKERSLEYACRDWKLTDKRWTSLWLSIQSKLEYRYSDLAENQSAGLRILLRQPWFERVWILQEVANAQRATILSGRKSIPAYFFTLAPLLVSVPVFPHHCQAVLDIMPGSSRNGSWWNESRDLRTLLQKFRGSKASDPRDLVYALLGISSDAKHVHDLQPDYTKSSQEVVCTTASFILGRSEVSHDKLQQLIRWLPSLRKAYYALRDTSRGNGPEISLPILETLNYTISDTNGKQMLEKLLKSYGPSEIPIRETTVLHAAKNHQCGPEILECLLQQRGIEIEITDAVLIAAASNRRCGKQLMEILLKYRGPEIRVSSGTLSAAAGNTRSGKEIVELFLQKYGSGVPITQAVIGEAAANRRTGQEMIELFMTLPWKGDWIGREALVATARFSSKDAMRLLLERTRGLEVAIFDRLLVAATANGKHGREIMTILLDQEGLSNVELTPSLVAAAVANKQSGKDIFELLLRHQQGAPLEITQKIAESAGVHNIQNVLAFLLDCSCAHMRITQDVVVAAAGNRNGGPLISLLLDRYGADIEITEEVLLAAASNRHQGKEIMSILLSQHGAAIQISQQVRLEAAKNQDQSVDITSILFAHMRIG</sequence>
<dbReference type="Gene3D" id="1.20.5.340">
    <property type="match status" value="2"/>
</dbReference>
<keyword evidence="3" id="KW-1185">Reference proteome</keyword>
<name>A0A9W4UHR6_9PLEO</name>
<evidence type="ECO:0000259" key="1">
    <source>
        <dbReference type="Pfam" id="PF06985"/>
    </source>
</evidence>
<dbReference type="Pfam" id="PF06985">
    <property type="entry name" value="HET"/>
    <property type="match status" value="1"/>
</dbReference>
<dbReference type="InterPro" id="IPR052895">
    <property type="entry name" value="HetReg/Transcr_Mod"/>
</dbReference>
<dbReference type="Proteomes" id="UP001152607">
    <property type="component" value="Unassembled WGS sequence"/>
</dbReference>
<proteinExistence type="predicted"/>
<dbReference type="InterPro" id="IPR055530">
    <property type="entry name" value="DUF7104"/>
</dbReference>
<comment type="caution">
    <text evidence="2">The sequence shown here is derived from an EMBL/GenBank/DDBJ whole genome shotgun (WGS) entry which is preliminary data.</text>
</comment>
<accession>A0A9W4UHR6</accession>
<dbReference type="InterPro" id="IPR036770">
    <property type="entry name" value="Ankyrin_rpt-contain_sf"/>
</dbReference>
<dbReference type="OrthoDB" id="194358at2759"/>
<evidence type="ECO:0000313" key="3">
    <source>
        <dbReference type="Proteomes" id="UP001152607"/>
    </source>
</evidence>
<dbReference type="EMBL" id="CAOQHR010000006">
    <property type="protein sequence ID" value="CAI6336180.1"/>
    <property type="molecule type" value="Genomic_DNA"/>
</dbReference>
<gene>
    <name evidence="2" type="ORF">PDIGIT_LOCUS9272</name>
</gene>
<dbReference type="SUPFAM" id="SSF48403">
    <property type="entry name" value="Ankyrin repeat"/>
    <property type="match status" value="1"/>
</dbReference>
<organism evidence="2 3">
    <name type="scientific">Periconia digitata</name>
    <dbReference type="NCBI Taxonomy" id="1303443"/>
    <lineage>
        <taxon>Eukaryota</taxon>
        <taxon>Fungi</taxon>
        <taxon>Dikarya</taxon>
        <taxon>Ascomycota</taxon>
        <taxon>Pezizomycotina</taxon>
        <taxon>Dothideomycetes</taxon>
        <taxon>Pleosporomycetidae</taxon>
        <taxon>Pleosporales</taxon>
        <taxon>Massarineae</taxon>
        <taxon>Periconiaceae</taxon>
        <taxon>Periconia</taxon>
    </lineage>
</organism>